<comment type="caution">
    <text evidence="1">The sequence shown here is derived from an EMBL/GenBank/DDBJ whole genome shotgun (WGS) entry which is preliminary data.</text>
</comment>
<evidence type="ECO:0000313" key="2">
    <source>
        <dbReference type="Proteomes" id="UP000540506"/>
    </source>
</evidence>
<sequence>MDNGDEDEPLEVWAQRRAKRLRPVGQLKVVTIGHEDAPAHLQQHLPRLVSRWDGVQWIPQTIAENYAAAQRILHGIVVDGVMRDMMPAAAPRKAPGRHRRP</sequence>
<dbReference type="RefSeq" id="WP_184945646.1">
    <property type="nucleotide sequence ID" value="NZ_JACHJV010000003.1"/>
</dbReference>
<dbReference type="EMBL" id="JACHJV010000003">
    <property type="protein sequence ID" value="MBB4928340.1"/>
    <property type="molecule type" value="Genomic_DNA"/>
</dbReference>
<accession>A0A7W7RAK9</accession>
<dbReference type="AlphaFoldDB" id="A0A7W7RAK9"/>
<proteinExistence type="predicted"/>
<evidence type="ECO:0000313" key="1">
    <source>
        <dbReference type="EMBL" id="MBB4928340.1"/>
    </source>
</evidence>
<protein>
    <submittedName>
        <fullName evidence="1">Uncharacterized protein</fullName>
    </submittedName>
</protein>
<dbReference type="Proteomes" id="UP000540506">
    <property type="component" value="Unassembled WGS sequence"/>
</dbReference>
<gene>
    <name evidence="1" type="ORF">FHR34_007437</name>
</gene>
<dbReference type="Pfam" id="PF19565">
    <property type="entry name" value="DUF6087"/>
    <property type="match status" value="1"/>
</dbReference>
<reference evidence="1 2" key="1">
    <citation type="submission" date="2020-08" db="EMBL/GenBank/DDBJ databases">
        <title>Sequencing the genomes of 1000 actinobacteria strains.</title>
        <authorList>
            <person name="Klenk H.-P."/>
        </authorList>
    </citation>
    <scope>NUCLEOTIDE SEQUENCE [LARGE SCALE GENOMIC DNA]</scope>
    <source>
        <strain evidence="1 2">DSM 41654</strain>
    </source>
</reference>
<keyword evidence="2" id="KW-1185">Reference proteome</keyword>
<organism evidence="1 2">
    <name type="scientific">Kitasatospora kifunensis</name>
    <name type="common">Streptomyces kifunensis</name>
    <dbReference type="NCBI Taxonomy" id="58351"/>
    <lineage>
        <taxon>Bacteria</taxon>
        <taxon>Bacillati</taxon>
        <taxon>Actinomycetota</taxon>
        <taxon>Actinomycetes</taxon>
        <taxon>Kitasatosporales</taxon>
        <taxon>Streptomycetaceae</taxon>
        <taxon>Kitasatospora</taxon>
    </lineage>
</organism>
<name>A0A7W7RAK9_KITKI</name>
<dbReference type="InterPro" id="IPR045733">
    <property type="entry name" value="DUF6087"/>
</dbReference>